<dbReference type="PANTHER" id="PTHR41775:SF1">
    <property type="entry name" value="PEPTIDASE M6-LIKE DOMAIN-CONTAINING PROTEIN"/>
    <property type="match status" value="1"/>
</dbReference>
<evidence type="ECO:0000313" key="5">
    <source>
        <dbReference type="EMBL" id="GCD99039.1"/>
    </source>
</evidence>
<dbReference type="EMBL" id="BIFH01000030">
    <property type="protein sequence ID" value="GCD99039.1"/>
    <property type="molecule type" value="Genomic_DNA"/>
</dbReference>
<evidence type="ECO:0000313" key="6">
    <source>
        <dbReference type="Proteomes" id="UP000286931"/>
    </source>
</evidence>
<dbReference type="InterPro" id="IPR048665">
    <property type="entry name" value="InhA-like_VEG"/>
</dbReference>
<evidence type="ECO:0000256" key="2">
    <source>
        <dbReference type="SAM" id="SignalP"/>
    </source>
</evidence>
<dbReference type="GO" id="GO:0006508">
    <property type="term" value="P:proteolysis"/>
    <property type="evidence" value="ECO:0007669"/>
    <property type="project" value="UniProtKB-KW"/>
</dbReference>
<keyword evidence="6" id="KW-1185">Reference proteome</keyword>
<feature type="domain" description="Immune inhibitor A-like metallopeptidase VEG" evidence="4">
    <location>
        <begin position="675"/>
        <end position="759"/>
    </location>
</feature>
<gene>
    <name evidence="5" type="ORF">EHYA_06751</name>
</gene>
<feature type="chain" id="PRO_5039583367" evidence="2">
    <location>
        <begin position="20"/>
        <end position="921"/>
    </location>
</feature>
<name>A0A401YWS7_9ACTN</name>
<comment type="caution">
    <text evidence="5">The sequence shown here is derived from an EMBL/GenBank/DDBJ whole genome shotgun (WGS) entry which is preliminary data.</text>
</comment>
<organism evidence="5 6">
    <name type="scientific">Embleya hyalina</name>
    <dbReference type="NCBI Taxonomy" id="516124"/>
    <lineage>
        <taxon>Bacteria</taxon>
        <taxon>Bacillati</taxon>
        <taxon>Actinomycetota</taxon>
        <taxon>Actinomycetes</taxon>
        <taxon>Kitasatosporales</taxon>
        <taxon>Streptomycetaceae</taxon>
        <taxon>Embleya</taxon>
    </lineage>
</organism>
<feature type="region of interest" description="Disordered" evidence="1">
    <location>
        <begin position="303"/>
        <end position="325"/>
    </location>
</feature>
<evidence type="ECO:0000259" key="4">
    <source>
        <dbReference type="Pfam" id="PF20774"/>
    </source>
</evidence>
<sequence length="921" mass="99009">MKRRVALLSVSALAITGLAATTAPSTSATPTRVDTTKAVWNPGPEDHYVNSVDAAIDTSALPDDPAKAAALKAQNERNAATKRKNSDGNPRAAAQLKELEAEASRTGKSPAEIKAERSGKPADAKQNAKLLTVLVEFNDQANDDFSGYKRPTSVSDPTCVTEPPGTVKNGPLHNQLPNPALNPNDNNTQWVPNFDQAHYNKMLYTKEGITERMRTDLKGPDGKPGISLAGQTMRNMYEEMSAGKYSVSGEATSWIKVPHSEAWYGAGACGNAQQDNSGSPQNPLGAQKLAIDAVDELAKSQPNFPWADYDKEDPGDADHDGNTQEPDGVVDHLVLVHAGKDKSAGGGAEGTYAIWAHASTVLFGHQVPGSDIKIANYIVQPEDSGVGVFAHEFGHDLGLPDLYDNFSGGQTDLNFWDLMSAGSHTGPLFQSQPAHMGIWDKYALGWLTPDLVKVGDRPKVATLGQAAKTPKGTSRGIRVNLPNKQVAVGKPHGGNGMWYSGQDQAWSDVRIERAIAVPAGSDVKFWMWNDYVIEQDWDFGFVEVSTDNGATWKQLAVKDEAGALVSTPADYPDPQKNLATFRKTSGLTGSSNGWRHDNVDLTPYAGQNIKLRLDLNTDAAFMEKGWFADDFSLTNGGTTVWSDDVEQGDNGWTAIKGTNAITKGEGWGRTNGTFEREQYYLLEWRNLSGFDEGLKYAYTAGENGKTNRVPYNAPGMLVWLRDNEYQNNGVNFNINNGPSWGPKGELLIVDSHPDPLRFSGDAAAQFPKPDPNSPGIESKNVFGNLGSRSQSANAAFGFTKTTPFTDCIPGTKYCTSFGAQNPVTLFTDTVGWAPGTEMYKGRALPKDRYGSAVVPAKAPYTTKVTKADGTLDKDAFGKLFHGSELGTGNPGFDKGYGVTALPVLPLPGGSGAVVWILPAQK</sequence>
<keyword evidence="5" id="KW-0378">Hydrolase</keyword>
<dbReference type="Pfam" id="PF20773">
    <property type="entry name" value="InhA-like_MAM"/>
    <property type="match status" value="1"/>
</dbReference>
<keyword evidence="2" id="KW-0732">Signal</keyword>
<feature type="region of interest" description="Disordered" evidence="1">
    <location>
        <begin position="66"/>
        <end position="124"/>
    </location>
</feature>
<evidence type="ECO:0000259" key="3">
    <source>
        <dbReference type="Pfam" id="PF05547"/>
    </source>
</evidence>
<dbReference type="InterPro" id="IPR008757">
    <property type="entry name" value="Peptidase_M6-like_domain"/>
</dbReference>
<proteinExistence type="predicted"/>
<dbReference type="SUPFAM" id="SSF55486">
    <property type="entry name" value="Metalloproteases ('zincins'), catalytic domain"/>
    <property type="match status" value="1"/>
</dbReference>
<dbReference type="PANTHER" id="PTHR41775">
    <property type="entry name" value="SECRETED PROTEIN-RELATED"/>
    <property type="match status" value="1"/>
</dbReference>
<feature type="signal peptide" evidence="2">
    <location>
        <begin position="1"/>
        <end position="19"/>
    </location>
</feature>
<dbReference type="NCBIfam" id="TIGR03296">
    <property type="entry name" value="M6dom_TIGR03296"/>
    <property type="match status" value="1"/>
</dbReference>
<dbReference type="Pfam" id="PF05547">
    <property type="entry name" value="Peptidase_M6"/>
    <property type="match status" value="1"/>
</dbReference>
<dbReference type="AlphaFoldDB" id="A0A401YWS7"/>
<dbReference type="Proteomes" id="UP000286931">
    <property type="component" value="Unassembled WGS sequence"/>
</dbReference>
<dbReference type="Pfam" id="PF20774">
    <property type="entry name" value="InhA-like_VEG"/>
    <property type="match status" value="1"/>
</dbReference>
<evidence type="ECO:0000256" key="1">
    <source>
        <dbReference type="SAM" id="MobiDB-lite"/>
    </source>
</evidence>
<protein>
    <submittedName>
        <fullName evidence="5">Protease</fullName>
    </submittedName>
</protein>
<reference evidence="5 6" key="1">
    <citation type="submission" date="2018-12" db="EMBL/GenBank/DDBJ databases">
        <title>Draft genome sequence of Embleya hyalina NBRC 13850T.</title>
        <authorList>
            <person name="Komaki H."/>
            <person name="Hosoyama A."/>
            <person name="Kimura A."/>
            <person name="Ichikawa N."/>
            <person name="Tamura T."/>
        </authorList>
    </citation>
    <scope>NUCLEOTIDE SEQUENCE [LARGE SCALE GENOMIC DNA]</scope>
    <source>
        <strain evidence="5 6">NBRC 13850</strain>
    </source>
</reference>
<dbReference type="Gene3D" id="2.60.120.260">
    <property type="entry name" value="Galactose-binding domain-like"/>
    <property type="match status" value="1"/>
</dbReference>
<accession>A0A401YWS7</accession>
<feature type="domain" description="Peptidase M6-like" evidence="3">
    <location>
        <begin position="125"/>
        <end position="441"/>
    </location>
</feature>
<dbReference type="GO" id="GO:0008233">
    <property type="term" value="F:peptidase activity"/>
    <property type="evidence" value="ECO:0007669"/>
    <property type="project" value="UniProtKB-KW"/>
</dbReference>
<keyword evidence="5" id="KW-0645">Protease</keyword>
<feature type="compositionally biased region" description="Basic and acidic residues" evidence="1">
    <location>
        <begin position="308"/>
        <end position="322"/>
    </location>
</feature>
<feature type="compositionally biased region" description="Basic and acidic residues" evidence="1">
    <location>
        <begin position="97"/>
        <end position="123"/>
    </location>
</feature>